<comment type="caution">
    <text evidence="10">The sequence shown here is derived from an EMBL/GenBank/DDBJ whole genome shotgun (WGS) entry which is preliminary data.</text>
</comment>
<evidence type="ECO:0000256" key="3">
    <source>
        <dbReference type="ARBA" id="ARBA00022553"/>
    </source>
</evidence>
<feature type="domain" description="Histidine kinase" evidence="9">
    <location>
        <begin position="207"/>
        <end position="501"/>
    </location>
</feature>
<evidence type="ECO:0000313" key="10">
    <source>
        <dbReference type="EMBL" id="MEP0816822.1"/>
    </source>
</evidence>
<dbReference type="SUPFAM" id="SSF55785">
    <property type="entry name" value="PYP-like sensor domain (PAS domain)"/>
    <property type="match status" value="1"/>
</dbReference>
<keyword evidence="8" id="KW-0812">Transmembrane</keyword>
<dbReference type="PANTHER" id="PTHR45453:SF1">
    <property type="entry name" value="PHOSPHATE REGULON SENSOR PROTEIN PHOR"/>
    <property type="match status" value="1"/>
</dbReference>
<keyword evidence="7 8" id="KW-0472">Membrane</keyword>
<proteinExistence type="predicted"/>
<dbReference type="PRINTS" id="PR00344">
    <property type="entry name" value="BCTRLSENSOR"/>
</dbReference>
<dbReference type="SUPFAM" id="SSF47384">
    <property type="entry name" value="Homodimeric domain of signal transducing histidine kinase"/>
    <property type="match status" value="1"/>
</dbReference>
<evidence type="ECO:0000256" key="7">
    <source>
        <dbReference type="ARBA" id="ARBA00023136"/>
    </source>
</evidence>
<dbReference type="RefSeq" id="WP_199299173.1">
    <property type="nucleotide sequence ID" value="NZ_JAMPKM010000003.1"/>
</dbReference>
<dbReference type="PANTHER" id="PTHR45453">
    <property type="entry name" value="PHOSPHATE REGULON SENSOR PROTEIN PHOR"/>
    <property type="match status" value="1"/>
</dbReference>
<evidence type="ECO:0000256" key="5">
    <source>
        <dbReference type="ARBA" id="ARBA00022777"/>
    </source>
</evidence>
<evidence type="ECO:0000256" key="8">
    <source>
        <dbReference type="SAM" id="Phobius"/>
    </source>
</evidence>
<dbReference type="Gene3D" id="3.30.565.10">
    <property type="entry name" value="Histidine kinase-like ATPase, C-terminal domain"/>
    <property type="match status" value="1"/>
</dbReference>
<dbReference type="SUPFAM" id="SSF55874">
    <property type="entry name" value="ATPase domain of HSP90 chaperone/DNA topoisomerase II/histidine kinase"/>
    <property type="match status" value="2"/>
</dbReference>
<keyword evidence="4" id="KW-0808">Transferase</keyword>
<evidence type="ECO:0000313" key="11">
    <source>
        <dbReference type="Proteomes" id="UP001464891"/>
    </source>
</evidence>
<dbReference type="Gene3D" id="1.10.287.130">
    <property type="match status" value="1"/>
</dbReference>
<keyword evidence="6" id="KW-0902">Two-component regulatory system</keyword>
<evidence type="ECO:0000256" key="6">
    <source>
        <dbReference type="ARBA" id="ARBA00023012"/>
    </source>
</evidence>
<reference evidence="10 11" key="1">
    <citation type="submission" date="2022-04" db="EMBL/GenBank/DDBJ databases">
        <title>Positive selection, recombination, and allopatry shape intraspecific diversity of widespread and dominant cyanobacteria.</title>
        <authorList>
            <person name="Wei J."/>
            <person name="Shu W."/>
            <person name="Hu C."/>
        </authorList>
    </citation>
    <scope>NUCLEOTIDE SEQUENCE [LARGE SCALE GENOMIC DNA]</scope>
    <source>
        <strain evidence="10 11">GB2-A4</strain>
    </source>
</reference>
<accession>A0ABV0J4W8</accession>
<dbReference type="EC" id="2.7.13.3" evidence="2"/>
<keyword evidence="3" id="KW-0597">Phosphoprotein</keyword>
<dbReference type="InterPro" id="IPR036097">
    <property type="entry name" value="HisK_dim/P_sf"/>
</dbReference>
<dbReference type="InterPro" id="IPR036890">
    <property type="entry name" value="HATPase_C_sf"/>
</dbReference>
<dbReference type="EMBL" id="JAMPKM010000003">
    <property type="protein sequence ID" value="MEP0816822.1"/>
    <property type="molecule type" value="Genomic_DNA"/>
</dbReference>
<gene>
    <name evidence="10" type="ORF">NC998_06910</name>
</gene>
<keyword evidence="8" id="KW-1133">Transmembrane helix</keyword>
<dbReference type="InterPro" id="IPR005467">
    <property type="entry name" value="His_kinase_dom"/>
</dbReference>
<protein>
    <recommendedName>
        <fullName evidence="2">histidine kinase</fullName>
        <ecNumber evidence="2">2.7.13.3</ecNumber>
    </recommendedName>
</protein>
<dbReference type="Pfam" id="PF00512">
    <property type="entry name" value="HisKA"/>
    <property type="match status" value="1"/>
</dbReference>
<dbReference type="SMART" id="SM00387">
    <property type="entry name" value="HATPase_c"/>
    <property type="match status" value="1"/>
</dbReference>
<sequence length="508" mass="56603">MPSAIAIAVTVEFLGFFLGLALGLALLGWYRLRLNQRLAILARDLQSEIWGSPASLTSRLTLAIAYQKQLSQQLEQEVETWKQVLFSAPVGYLQVDEDNQLTWCNAQARQILGIQQWESSKPRLLLELVRSYELDQLIEQTRDAQQPCDSEWVFHLSSPDPVSISRQSTCPLRGYGLPLLGGQVGVFLENRQEAATLAQQRDRWISDVAHELKTPLTSIRLVAETLQTRLEPPLRNWIDRLLNEAIRLSNLVQDLLDLKQIERGAPYCLNLGQLNLAELIQSAWLSLEPLARKKHVQLSYHGPEVVLIQADGPRLFRVLLNLLDNSIRYSPSQEAIRVQIRVQEVALKATESVESQVCLEVIDSGPGFPESALPYVFDRFYQVDPSRSRQSGTSPSLEVQTPVTRIKVPMPEKSNGLGSPTPTMHPGAPIEVTISQATTASPRRELHNFGPPEAEVQRSGSSGLGLAIVRQIVEAHQGSVSANNHPETGGAWLQVFLPCQQSHPFIKS</sequence>
<evidence type="ECO:0000259" key="9">
    <source>
        <dbReference type="PROSITE" id="PS50109"/>
    </source>
</evidence>
<dbReference type="InterPro" id="IPR003594">
    <property type="entry name" value="HATPase_dom"/>
</dbReference>
<dbReference type="Gene3D" id="3.30.450.20">
    <property type="entry name" value="PAS domain"/>
    <property type="match status" value="1"/>
</dbReference>
<dbReference type="Pfam" id="PF02518">
    <property type="entry name" value="HATPase_c"/>
    <property type="match status" value="2"/>
</dbReference>
<dbReference type="Proteomes" id="UP001464891">
    <property type="component" value="Unassembled WGS sequence"/>
</dbReference>
<keyword evidence="11" id="KW-1185">Reference proteome</keyword>
<evidence type="ECO:0000256" key="2">
    <source>
        <dbReference type="ARBA" id="ARBA00012438"/>
    </source>
</evidence>
<dbReference type="InterPro" id="IPR003661">
    <property type="entry name" value="HisK_dim/P_dom"/>
</dbReference>
<dbReference type="PROSITE" id="PS50109">
    <property type="entry name" value="HIS_KIN"/>
    <property type="match status" value="1"/>
</dbReference>
<dbReference type="InterPro" id="IPR035965">
    <property type="entry name" value="PAS-like_dom_sf"/>
</dbReference>
<organism evidence="10 11">
    <name type="scientific">Trichocoleus desertorum GB2-A4</name>
    <dbReference type="NCBI Taxonomy" id="2933944"/>
    <lineage>
        <taxon>Bacteria</taxon>
        <taxon>Bacillati</taxon>
        <taxon>Cyanobacteriota</taxon>
        <taxon>Cyanophyceae</taxon>
        <taxon>Leptolyngbyales</taxon>
        <taxon>Trichocoleusaceae</taxon>
        <taxon>Trichocoleus</taxon>
    </lineage>
</organism>
<evidence type="ECO:0000256" key="1">
    <source>
        <dbReference type="ARBA" id="ARBA00000085"/>
    </source>
</evidence>
<dbReference type="CDD" id="cd00130">
    <property type="entry name" value="PAS"/>
    <property type="match status" value="1"/>
</dbReference>
<feature type="transmembrane region" description="Helical" evidence="8">
    <location>
        <begin position="6"/>
        <end position="30"/>
    </location>
</feature>
<dbReference type="InterPro" id="IPR004358">
    <property type="entry name" value="Sig_transdc_His_kin-like_C"/>
</dbReference>
<dbReference type="SMART" id="SM00388">
    <property type="entry name" value="HisKA"/>
    <property type="match status" value="1"/>
</dbReference>
<keyword evidence="5 10" id="KW-0418">Kinase</keyword>
<dbReference type="GO" id="GO:0016301">
    <property type="term" value="F:kinase activity"/>
    <property type="evidence" value="ECO:0007669"/>
    <property type="project" value="UniProtKB-KW"/>
</dbReference>
<evidence type="ECO:0000256" key="4">
    <source>
        <dbReference type="ARBA" id="ARBA00022679"/>
    </source>
</evidence>
<dbReference type="CDD" id="cd00082">
    <property type="entry name" value="HisKA"/>
    <property type="match status" value="1"/>
</dbReference>
<dbReference type="SMART" id="SM00091">
    <property type="entry name" value="PAS"/>
    <property type="match status" value="1"/>
</dbReference>
<name>A0ABV0J4W8_9CYAN</name>
<dbReference type="InterPro" id="IPR050351">
    <property type="entry name" value="BphY/WalK/GraS-like"/>
</dbReference>
<dbReference type="InterPro" id="IPR000014">
    <property type="entry name" value="PAS"/>
</dbReference>
<dbReference type="CDD" id="cd00075">
    <property type="entry name" value="HATPase"/>
    <property type="match status" value="1"/>
</dbReference>
<comment type="catalytic activity">
    <reaction evidence="1">
        <text>ATP + protein L-histidine = ADP + protein N-phospho-L-histidine.</text>
        <dbReference type="EC" id="2.7.13.3"/>
    </reaction>
</comment>